<reference evidence="4" key="1">
    <citation type="submission" date="2012-06" db="EMBL/GenBank/DDBJ databases">
        <title>The genome sequence of Coniosporium apollinis CBS 100218.</title>
        <authorList>
            <consortium name="The Broad Institute Genome Sequencing Platform"/>
            <person name="Cuomo C."/>
            <person name="Gorbushina A."/>
            <person name="Noack S."/>
            <person name="Walker B."/>
            <person name="Young S.K."/>
            <person name="Zeng Q."/>
            <person name="Gargeya S."/>
            <person name="Fitzgerald M."/>
            <person name="Haas B."/>
            <person name="Abouelleil A."/>
            <person name="Alvarado L."/>
            <person name="Arachchi H.M."/>
            <person name="Berlin A.M."/>
            <person name="Chapman S.B."/>
            <person name="Goldberg J."/>
            <person name="Griggs A."/>
            <person name="Gujja S."/>
            <person name="Hansen M."/>
            <person name="Howarth C."/>
            <person name="Imamovic A."/>
            <person name="Larimer J."/>
            <person name="McCowan C."/>
            <person name="Montmayeur A."/>
            <person name="Murphy C."/>
            <person name="Neiman D."/>
            <person name="Pearson M."/>
            <person name="Priest M."/>
            <person name="Roberts A."/>
            <person name="Saif S."/>
            <person name="Shea T."/>
            <person name="Sisk P."/>
            <person name="Sykes S."/>
            <person name="Wortman J."/>
            <person name="Nusbaum C."/>
            <person name="Birren B."/>
        </authorList>
    </citation>
    <scope>NUCLEOTIDE SEQUENCE [LARGE SCALE GENOMIC DNA]</scope>
    <source>
        <strain evidence="4">CBS 100218</strain>
    </source>
</reference>
<feature type="compositionally biased region" description="Acidic residues" evidence="1">
    <location>
        <begin position="319"/>
        <end position="329"/>
    </location>
</feature>
<evidence type="ECO:0000313" key="4">
    <source>
        <dbReference type="Proteomes" id="UP000016924"/>
    </source>
</evidence>
<keyword evidence="2" id="KW-0472">Membrane</keyword>
<proteinExistence type="predicted"/>
<evidence type="ECO:0008006" key="5">
    <source>
        <dbReference type="Google" id="ProtNLM"/>
    </source>
</evidence>
<feature type="region of interest" description="Disordered" evidence="1">
    <location>
        <begin position="318"/>
        <end position="339"/>
    </location>
</feature>
<feature type="transmembrane region" description="Helical" evidence="2">
    <location>
        <begin position="24"/>
        <end position="49"/>
    </location>
</feature>
<gene>
    <name evidence="3" type="ORF">W97_00430</name>
</gene>
<evidence type="ECO:0000313" key="3">
    <source>
        <dbReference type="EMBL" id="EON61217.1"/>
    </source>
</evidence>
<name>R7YH33_CONA1</name>
<evidence type="ECO:0000256" key="2">
    <source>
        <dbReference type="SAM" id="Phobius"/>
    </source>
</evidence>
<sequence length="360" mass="41482">MKDNRGSSNMRGEEFYPAPPMPHIIKAVISVIAVLWISGYICGVCWALYRYPRILGPLMPLFILLLYGQERRKVDHFIEIINPFKSRQQRPGQDDFRKSLREFYACQHEDTIWCPITKQYIPLGACKAAHILEYSFPDNMFELLFGPRGDNDTDPTMVAENGLYLYEPFESAMDSGQLVITPHVVNDKLELTAHVVDENLMSTDVRQDMNRKWRPRGLKWRDIDGTQLEFNHPTNRPGARFIYFRMLQTIIQKCIYQPPGWAYRLMEFLEPTLWTERIYVPPASYPADGAMMMLTDLIIDRRVFGLSALSLPPVLKGEDDVEAGEDSSVEDGVKKQGVEEEEDAMELLDDFVAFDSSCFD</sequence>
<protein>
    <recommendedName>
        <fullName evidence="5">HNH nuclease domain-containing protein</fullName>
    </recommendedName>
</protein>
<keyword evidence="2" id="KW-0812">Transmembrane</keyword>
<keyword evidence="2" id="KW-1133">Transmembrane helix</keyword>
<dbReference type="HOGENOM" id="CLU_769489_0_0_1"/>
<accession>R7YH33</accession>
<evidence type="ECO:0000256" key="1">
    <source>
        <dbReference type="SAM" id="MobiDB-lite"/>
    </source>
</evidence>
<dbReference type="GeneID" id="19897741"/>
<dbReference type="EMBL" id="JH767555">
    <property type="protein sequence ID" value="EON61217.1"/>
    <property type="molecule type" value="Genomic_DNA"/>
</dbReference>
<dbReference type="OrthoDB" id="5386595at2759"/>
<dbReference type="Proteomes" id="UP000016924">
    <property type="component" value="Unassembled WGS sequence"/>
</dbReference>
<dbReference type="AlphaFoldDB" id="R7YH33"/>
<keyword evidence="4" id="KW-1185">Reference proteome</keyword>
<organism evidence="3 4">
    <name type="scientific">Coniosporium apollinis (strain CBS 100218)</name>
    <name type="common">Rock-inhabiting black yeast</name>
    <dbReference type="NCBI Taxonomy" id="1168221"/>
    <lineage>
        <taxon>Eukaryota</taxon>
        <taxon>Fungi</taxon>
        <taxon>Dikarya</taxon>
        <taxon>Ascomycota</taxon>
        <taxon>Pezizomycotina</taxon>
        <taxon>Dothideomycetes</taxon>
        <taxon>Dothideomycetes incertae sedis</taxon>
        <taxon>Coniosporium</taxon>
    </lineage>
</organism>
<dbReference type="RefSeq" id="XP_007776534.1">
    <property type="nucleotide sequence ID" value="XM_007778344.1"/>
</dbReference>